<organism evidence="3 4">
    <name type="scientific">Breznakiella homolactica</name>
    <dbReference type="NCBI Taxonomy" id="2798577"/>
    <lineage>
        <taxon>Bacteria</taxon>
        <taxon>Pseudomonadati</taxon>
        <taxon>Spirochaetota</taxon>
        <taxon>Spirochaetia</taxon>
        <taxon>Spirochaetales</taxon>
        <taxon>Breznakiellaceae</taxon>
        <taxon>Breznakiella</taxon>
    </lineage>
</organism>
<dbReference type="InterPro" id="IPR002618">
    <property type="entry name" value="UDPGP_fam"/>
</dbReference>
<dbReference type="KEGG" id="bhc:JFL75_06150"/>
<dbReference type="EMBL" id="CP067089">
    <property type="protein sequence ID" value="QQO10493.1"/>
    <property type="molecule type" value="Genomic_DNA"/>
</dbReference>
<name>A0A7T7XQ95_9SPIR</name>
<gene>
    <name evidence="3" type="ORF">JFL75_06150</name>
</gene>
<evidence type="ECO:0000313" key="4">
    <source>
        <dbReference type="Proteomes" id="UP000595917"/>
    </source>
</evidence>
<protein>
    <submittedName>
        <fullName evidence="3">UTP--glucose-1-phosphate uridylyltransferase</fullName>
    </submittedName>
</protein>
<dbReference type="Proteomes" id="UP000595917">
    <property type="component" value="Chromosome"/>
</dbReference>
<evidence type="ECO:0000256" key="1">
    <source>
        <dbReference type="ARBA" id="ARBA00022679"/>
    </source>
</evidence>
<dbReference type="RefSeq" id="WP_215627797.1">
    <property type="nucleotide sequence ID" value="NZ_CP067089.2"/>
</dbReference>
<keyword evidence="2 3" id="KW-0548">Nucleotidyltransferase</keyword>
<reference evidence="3" key="1">
    <citation type="submission" date="2021-01" db="EMBL/GenBank/DDBJ databases">
        <title>Description of Breznakiella homolactica.</title>
        <authorList>
            <person name="Song Y."/>
            <person name="Brune A."/>
        </authorList>
    </citation>
    <scope>NUCLEOTIDE SEQUENCE</scope>
    <source>
        <strain evidence="3">RmG30</strain>
    </source>
</reference>
<dbReference type="GO" id="GO:0070569">
    <property type="term" value="F:uridylyltransferase activity"/>
    <property type="evidence" value="ECO:0007669"/>
    <property type="project" value="InterPro"/>
</dbReference>
<dbReference type="Gene3D" id="3.90.550.10">
    <property type="entry name" value="Spore Coat Polysaccharide Biosynthesis Protein SpsA, Chain A"/>
    <property type="match status" value="1"/>
</dbReference>
<dbReference type="Pfam" id="PF01704">
    <property type="entry name" value="UDPGP"/>
    <property type="match status" value="1"/>
</dbReference>
<dbReference type="AlphaFoldDB" id="A0A7T7XQ95"/>
<dbReference type="InterPro" id="IPR029044">
    <property type="entry name" value="Nucleotide-diphossugar_trans"/>
</dbReference>
<proteinExistence type="predicted"/>
<evidence type="ECO:0000313" key="3">
    <source>
        <dbReference type="EMBL" id="QQO10493.1"/>
    </source>
</evidence>
<sequence>MDSRNTVSPALVSDLEAKGVDVERTFTVLSLIEQDRLKAGKKTGALHLPGGDDRRISDMTGPVSVTMPLEAARERFADLEINPDTEKIGTIRGNSISFDSAALERLGVLLYPKLAYGVLNGGMATSYTDIKKNKAVDAAAFSLLEKEFDILAQKDRGLPKGAGSAYIDESGKPGPSFLLLKMRSLLIKALEYRLVSGDTAAPVLPFFQMTSTGTAAALAEAYTQYRKDPLLADLIDRTGTDPTRARSRVQGFLAALTHSSEGFPRKIFSRAYGEENRGLALPGGHGENFRILAPLYRELRKEGIRFVYLGNVDNLGYTADPRALALLALRGGELAFEFSWRTAVDIKGGVLTEDDSGRLSVGDIGQAISADKLREEEAAGKRALFNCATGLFDLDFLTDRSEAIQNGIPIRVSDQDKEAGLYAQAEQTTWEVLGLADNPRILAVSKEDRFLAAKMLMETLLASPVSARIDNSPEVPPEIRDVSRGLRRGLGRLLEEELGFAPPDSRGIRRVLTVPELESNIRKKYGIR</sequence>
<keyword evidence="1" id="KW-0808">Transferase</keyword>
<dbReference type="SUPFAM" id="SSF53448">
    <property type="entry name" value="Nucleotide-diphospho-sugar transferases"/>
    <property type="match status" value="1"/>
</dbReference>
<keyword evidence="4" id="KW-1185">Reference proteome</keyword>
<accession>A0A7T7XQ95</accession>
<evidence type="ECO:0000256" key="2">
    <source>
        <dbReference type="ARBA" id="ARBA00022695"/>
    </source>
</evidence>